<dbReference type="CDD" id="cd15482">
    <property type="entry name" value="Sialidase_non-viral"/>
    <property type="match status" value="1"/>
</dbReference>
<keyword evidence="2" id="KW-1185">Reference proteome</keyword>
<reference evidence="1 2" key="1">
    <citation type="submission" date="2018-06" db="EMBL/GenBank/DDBJ databases">
        <title>Genomic Encyclopedia of Archaeal and Bacterial Type Strains, Phase II (KMG-II): from individual species to whole genera.</title>
        <authorList>
            <person name="Goeker M."/>
        </authorList>
    </citation>
    <scope>NUCLEOTIDE SEQUENCE [LARGE SCALE GENOMIC DNA]</scope>
    <source>
        <strain evidence="1 2">DSM 29821</strain>
    </source>
</reference>
<dbReference type="InterPro" id="IPR002860">
    <property type="entry name" value="BNR_rpt"/>
</dbReference>
<dbReference type="OrthoDB" id="9813892at2"/>
<dbReference type="SUPFAM" id="SSF110296">
    <property type="entry name" value="Oligoxyloglucan reducing end-specific cellobiohydrolase"/>
    <property type="match status" value="1"/>
</dbReference>
<sequence>MSYFRPDGSRHLPNALQWRIMLLLTSQNLLLLPLLLLLSFAGKAQQQYNVKILCEKPPVKSIRGLQAVDDNVVWASGTGGMVGRTTNGGKDWQWFHVADSCDFRSIHAFDSMKAVVVSIASPALIYLTLDGGQHWGNVYINGAKDIFFDGLIFFNDQQGIAIGDPMKDSAGVARFTILRTGNGGRSWTMDPTSSLPVASEGEAIFAASNSSLVAMPSGKALFVTGGKVSRLFIRNSTLHQAVTDNRWSVYPLPLIQGQSSTGAFSVAFRDQYNGIIVGGDYMNDQLTEKNCFLTRDGGKTWTAPTTPPLGYKSAAAWIDNRTLLCTGTSGTAISTDGGQSWKEISTGYHTAAKARKGKKVYLAGKQIAVVEKATGK</sequence>
<dbReference type="Pfam" id="PF02012">
    <property type="entry name" value="BNR"/>
    <property type="match status" value="1"/>
</dbReference>
<dbReference type="Gene3D" id="2.130.10.10">
    <property type="entry name" value="YVTN repeat-like/Quinoprotein amine dehydrogenase"/>
    <property type="match status" value="2"/>
</dbReference>
<dbReference type="EMBL" id="QLMA01000004">
    <property type="protein sequence ID" value="RAJ82162.1"/>
    <property type="molecule type" value="Genomic_DNA"/>
</dbReference>
<dbReference type="InterPro" id="IPR015943">
    <property type="entry name" value="WD40/YVTN_repeat-like_dom_sf"/>
</dbReference>
<protein>
    <submittedName>
        <fullName evidence="1">Photosystem II stability/assembly factor-like uncharacterized protein</fullName>
    </submittedName>
</protein>
<comment type="caution">
    <text evidence="1">The sequence shown here is derived from an EMBL/GenBank/DDBJ whole genome shotgun (WGS) entry which is preliminary data.</text>
</comment>
<organism evidence="1 2">
    <name type="scientific">Chitinophaga dinghuensis</name>
    <dbReference type="NCBI Taxonomy" id="1539050"/>
    <lineage>
        <taxon>Bacteria</taxon>
        <taxon>Pseudomonadati</taxon>
        <taxon>Bacteroidota</taxon>
        <taxon>Chitinophagia</taxon>
        <taxon>Chitinophagales</taxon>
        <taxon>Chitinophagaceae</taxon>
        <taxon>Chitinophaga</taxon>
    </lineage>
</organism>
<evidence type="ECO:0000313" key="2">
    <source>
        <dbReference type="Proteomes" id="UP000249819"/>
    </source>
</evidence>
<evidence type="ECO:0000313" key="1">
    <source>
        <dbReference type="EMBL" id="RAJ82162.1"/>
    </source>
</evidence>
<dbReference type="PANTHER" id="PTHR47199">
    <property type="entry name" value="PHOTOSYSTEM II STABILITY/ASSEMBLY FACTOR HCF136, CHLOROPLASTIC"/>
    <property type="match status" value="1"/>
</dbReference>
<dbReference type="AlphaFoldDB" id="A0A327W078"/>
<dbReference type="Proteomes" id="UP000249819">
    <property type="component" value="Unassembled WGS sequence"/>
</dbReference>
<gene>
    <name evidence="1" type="ORF">CLV59_104387</name>
</gene>
<name>A0A327W078_9BACT</name>
<accession>A0A327W078</accession>
<dbReference type="PANTHER" id="PTHR47199:SF2">
    <property type="entry name" value="PHOTOSYSTEM II STABILITY_ASSEMBLY FACTOR HCF136, CHLOROPLASTIC"/>
    <property type="match status" value="1"/>
</dbReference>
<dbReference type="RefSeq" id="WP_111592920.1">
    <property type="nucleotide sequence ID" value="NZ_QLMA01000004.1"/>
</dbReference>
<proteinExistence type="predicted"/>